<evidence type="ECO:0000256" key="2">
    <source>
        <dbReference type="ARBA" id="ARBA00023125"/>
    </source>
</evidence>
<organism evidence="5">
    <name type="scientific">Leptolyngbya sp. NK1-12</name>
    <dbReference type="NCBI Taxonomy" id="2547451"/>
    <lineage>
        <taxon>Bacteria</taxon>
        <taxon>Bacillati</taxon>
        <taxon>Cyanobacteriota</taxon>
        <taxon>Cyanophyceae</taxon>
        <taxon>Leptolyngbyales</taxon>
        <taxon>Leptolyngbyaceae</taxon>
        <taxon>Leptolyngbya group</taxon>
        <taxon>Leptolyngbya</taxon>
    </lineage>
</organism>
<dbReference type="Gene3D" id="3.40.50.2300">
    <property type="match status" value="1"/>
</dbReference>
<dbReference type="Pfam" id="PF00196">
    <property type="entry name" value="GerE"/>
    <property type="match status" value="1"/>
</dbReference>
<dbReference type="CDD" id="cd17535">
    <property type="entry name" value="REC_NarL-like"/>
    <property type="match status" value="1"/>
</dbReference>
<reference evidence="5" key="1">
    <citation type="submission" date="2020-05" db="EMBL/GenBank/DDBJ databases">
        <authorList>
            <person name="Zhu T."/>
            <person name="Keshari N."/>
            <person name="Lu X."/>
        </authorList>
    </citation>
    <scope>NUCLEOTIDE SEQUENCE</scope>
    <source>
        <strain evidence="5">NK1-12</strain>
    </source>
</reference>
<dbReference type="SUPFAM" id="SSF52172">
    <property type="entry name" value="CheY-like"/>
    <property type="match status" value="1"/>
</dbReference>
<evidence type="ECO:0000256" key="1">
    <source>
        <dbReference type="ARBA" id="ARBA00022553"/>
    </source>
</evidence>
<dbReference type="AlphaFoldDB" id="A0AA96WM17"/>
<keyword evidence="1 3" id="KW-0597">Phosphoprotein</keyword>
<dbReference type="PANTHER" id="PTHR45566">
    <property type="entry name" value="HTH-TYPE TRANSCRIPTIONAL REGULATOR YHJB-RELATED"/>
    <property type="match status" value="1"/>
</dbReference>
<dbReference type="GO" id="GO:0000160">
    <property type="term" value="P:phosphorelay signal transduction system"/>
    <property type="evidence" value="ECO:0007669"/>
    <property type="project" value="InterPro"/>
</dbReference>
<dbReference type="InterPro" id="IPR011006">
    <property type="entry name" value="CheY-like_superfamily"/>
</dbReference>
<dbReference type="InterPro" id="IPR036388">
    <property type="entry name" value="WH-like_DNA-bd_sf"/>
</dbReference>
<dbReference type="PANTHER" id="PTHR45566:SF1">
    <property type="entry name" value="HTH-TYPE TRANSCRIPTIONAL REGULATOR YHJB-RELATED"/>
    <property type="match status" value="1"/>
</dbReference>
<name>A0AA96WM17_9CYAN</name>
<dbReference type="InterPro" id="IPR016032">
    <property type="entry name" value="Sig_transdc_resp-reg_C-effctor"/>
</dbReference>
<dbReference type="RefSeq" id="WP_316436784.1">
    <property type="nucleotide sequence ID" value="NZ_CP053587.1"/>
</dbReference>
<dbReference type="SUPFAM" id="SSF46894">
    <property type="entry name" value="C-terminal effector domain of the bipartite response regulators"/>
    <property type="match status" value="1"/>
</dbReference>
<accession>A0AA96WM17</accession>
<feature type="modified residue" description="4-aspartylphosphate" evidence="3">
    <location>
        <position position="63"/>
    </location>
</feature>
<proteinExistence type="predicted"/>
<dbReference type="Gene3D" id="1.10.10.10">
    <property type="entry name" value="Winged helix-like DNA-binding domain superfamily/Winged helix DNA-binding domain"/>
    <property type="match status" value="1"/>
</dbReference>
<dbReference type="InterPro" id="IPR001789">
    <property type="entry name" value="Sig_transdc_resp-reg_receiver"/>
</dbReference>
<dbReference type="GO" id="GO:0006355">
    <property type="term" value="P:regulation of DNA-templated transcription"/>
    <property type="evidence" value="ECO:0007669"/>
    <property type="project" value="InterPro"/>
</dbReference>
<evidence type="ECO:0000259" key="4">
    <source>
        <dbReference type="PROSITE" id="PS50110"/>
    </source>
</evidence>
<dbReference type="EMBL" id="CP053587">
    <property type="protein sequence ID" value="WNZ27155.1"/>
    <property type="molecule type" value="Genomic_DNA"/>
</dbReference>
<dbReference type="Pfam" id="PF00072">
    <property type="entry name" value="Response_reg"/>
    <property type="match status" value="1"/>
</dbReference>
<dbReference type="InterPro" id="IPR058245">
    <property type="entry name" value="NreC/VraR/RcsB-like_REC"/>
</dbReference>
<dbReference type="GO" id="GO:0003677">
    <property type="term" value="F:DNA binding"/>
    <property type="evidence" value="ECO:0007669"/>
    <property type="project" value="UniProtKB-KW"/>
</dbReference>
<sequence length="225" mass="25049">MIKQTVGQTTQKFLVIDDHELVLNATVNALQQAYPAAEISTAQNAYDAGQLVAMLHPDLVLMDLSMPKTAVDLEGGRPEVGIQLLRSLLESYPTLNIVVQSAYAKALVRLKPMINAHEAGFTIADKSLPLKDMLTKVDWALQGLVCTPKEMRTGLELKPEWLEVLKLACEQGLQDKAIAEKMNVSERTVRHYWTQVQDALGVYPETGKNIRIQTEKRAREEGLID</sequence>
<protein>
    <submittedName>
        <fullName evidence="5">Response regulator transcription factor</fullName>
    </submittedName>
</protein>
<keyword evidence="2" id="KW-0238">DNA-binding</keyword>
<gene>
    <name evidence="5" type="ORF">HJG54_30050</name>
</gene>
<dbReference type="PROSITE" id="PS50110">
    <property type="entry name" value="RESPONSE_REGULATORY"/>
    <property type="match status" value="1"/>
</dbReference>
<dbReference type="InterPro" id="IPR051015">
    <property type="entry name" value="EvgA-like"/>
</dbReference>
<evidence type="ECO:0000256" key="3">
    <source>
        <dbReference type="PROSITE-ProRule" id="PRU00169"/>
    </source>
</evidence>
<evidence type="ECO:0000313" key="5">
    <source>
        <dbReference type="EMBL" id="WNZ27155.1"/>
    </source>
</evidence>
<dbReference type="InterPro" id="IPR000792">
    <property type="entry name" value="Tscrpt_reg_LuxR_C"/>
</dbReference>
<feature type="domain" description="Response regulatory" evidence="4">
    <location>
        <begin position="12"/>
        <end position="141"/>
    </location>
</feature>